<comment type="similarity">
    <text evidence="2">Belongs to the EamA transporter family.</text>
</comment>
<name>A0A2S0WPL8_9ACTN</name>
<comment type="subcellular location">
    <subcellularLocation>
        <location evidence="1">Membrane</location>
        <topology evidence="1">Multi-pass membrane protein</topology>
    </subcellularLocation>
</comment>
<dbReference type="PANTHER" id="PTHR32322:SF2">
    <property type="entry name" value="EAMA DOMAIN-CONTAINING PROTEIN"/>
    <property type="match status" value="1"/>
</dbReference>
<dbReference type="Gene3D" id="1.10.3730.20">
    <property type="match status" value="1"/>
</dbReference>
<dbReference type="RefSeq" id="WP_108579513.1">
    <property type="nucleotide sequence ID" value="NZ_CP026952.1"/>
</dbReference>
<gene>
    <name evidence="6" type="ORF">C3E78_14305</name>
</gene>
<accession>A0A2S0WPL8</accession>
<keyword evidence="7" id="KW-1185">Reference proteome</keyword>
<dbReference type="OrthoDB" id="6119273at2"/>
<evidence type="ECO:0000256" key="5">
    <source>
        <dbReference type="ARBA" id="ARBA00023136"/>
    </source>
</evidence>
<keyword evidence="4" id="KW-1133">Transmembrane helix</keyword>
<organism evidence="6 7">
    <name type="scientific">Aeromicrobium chenweiae</name>
    <dbReference type="NCBI Taxonomy" id="2079793"/>
    <lineage>
        <taxon>Bacteria</taxon>
        <taxon>Bacillati</taxon>
        <taxon>Actinomycetota</taxon>
        <taxon>Actinomycetes</taxon>
        <taxon>Propionibacteriales</taxon>
        <taxon>Nocardioidaceae</taxon>
        <taxon>Aeromicrobium</taxon>
    </lineage>
</organism>
<protein>
    <submittedName>
        <fullName evidence="6">EamA family transporter</fullName>
    </submittedName>
</protein>
<reference evidence="7" key="1">
    <citation type="submission" date="2018-01" db="EMBL/GenBank/DDBJ databases">
        <authorList>
            <person name="Li J."/>
        </authorList>
    </citation>
    <scope>NUCLEOTIDE SEQUENCE [LARGE SCALE GENOMIC DNA]</scope>
    <source>
        <strain evidence="7">592</strain>
    </source>
</reference>
<dbReference type="EMBL" id="CP026952">
    <property type="protein sequence ID" value="AWB93285.1"/>
    <property type="molecule type" value="Genomic_DNA"/>
</dbReference>
<dbReference type="SUPFAM" id="SSF103481">
    <property type="entry name" value="Multidrug resistance efflux transporter EmrE"/>
    <property type="match status" value="2"/>
</dbReference>
<dbReference type="Proteomes" id="UP000244384">
    <property type="component" value="Chromosome"/>
</dbReference>
<sequence length="306" mass="30894">MSSRLTGAMLIALSAAAFGSMAIFGVWAHDDGIDTPALILVRFALASLVLVGVMRVRGVALPPLRRCAPVAAMGGIGYVGQSYCYFLALEHAQASLVALLLYLFPAFVAVLAAVFLRERISAVTAGALVLALAGTALVVGGGTGRPLGIVLGIGAAVVYSIYITVGSVVTGGMDVVAVATIVCVAATGVCGTIVLILWATGRPPAFPSSATGWADLLAIAVICTVVAILAFFAGLALLGPTSASVLSTLEPVVTVALATWLLQETLSGVQLVGGVLVLGAVAWLALSHRGPVESAPPGLRLRPGRD</sequence>
<keyword evidence="3" id="KW-0812">Transmembrane</keyword>
<proteinExistence type="inferred from homology"/>
<evidence type="ECO:0000256" key="4">
    <source>
        <dbReference type="ARBA" id="ARBA00022989"/>
    </source>
</evidence>
<accession>A0A5F2F1G3</accession>
<evidence type="ECO:0000313" key="6">
    <source>
        <dbReference type="EMBL" id="AWB93285.1"/>
    </source>
</evidence>
<evidence type="ECO:0000256" key="2">
    <source>
        <dbReference type="ARBA" id="ARBA00007362"/>
    </source>
</evidence>
<evidence type="ECO:0000313" key="7">
    <source>
        <dbReference type="Proteomes" id="UP000244384"/>
    </source>
</evidence>
<dbReference type="InterPro" id="IPR000620">
    <property type="entry name" value="EamA_dom"/>
</dbReference>
<dbReference type="InterPro" id="IPR037185">
    <property type="entry name" value="EmrE-like"/>
</dbReference>
<evidence type="ECO:0000256" key="1">
    <source>
        <dbReference type="ARBA" id="ARBA00004141"/>
    </source>
</evidence>
<keyword evidence="5" id="KW-0472">Membrane</keyword>
<dbReference type="Pfam" id="PF00892">
    <property type="entry name" value="EamA"/>
    <property type="match status" value="2"/>
</dbReference>
<dbReference type="InterPro" id="IPR050638">
    <property type="entry name" value="AA-Vitamin_Transporters"/>
</dbReference>
<dbReference type="KEGG" id="aez:C3E78_14305"/>
<dbReference type="PANTHER" id="PTHR32322">
    <property type="entry name" value="INNER MEMBRANE TRANSPORTER"/>
    <property type="match status" value="1"/>
</dbReference>
<dbReference type="GO" id="GO:0016020">
    <property type="term" value="C:membrane"/>
    <property type="evidence" value="ECO:0007669"/>
    <property type="project" value="UniProtKB-SubCell"/>
</dbReference>
<dbReference type="AlphaFoldDB" id="A0A2S0WPL8"/>
<evidence type="ECO:0000256" key="3">
    <source>
        <dbReference type="ARBA" id="ARBA00022692"/>
    </source>
</evidence>